<keyword evidence="3" id="KW-1185">Reference proteome</keyword>
<feature type="compositionally biased region" description="Basic and acidic residues" evidence="1">
    <location>
        <begin position="21"/>
        <end position="48"/>
    </location>
</feature>
<evidence type="ECO:0000313" key="2">
    <source>
        <dbReference type="EMBL" id="AKU94295.1"/>
    </source>
</evidence>
<dbReference type="EMBL" id="CP012333">
    <property type="protein sequence ID" value="AKU94295.1"/>
    <property type="molecule type" value="Genomic_DNA"/>
</dbReference>
<gene>
    <name evidence="2" type="ORF">AKJ09_00959</name>
</gene>
<sequence length="74" mass="8403">MIAMSVIDSKQAAARHLPVARGRERNSPDHETRARLRRRSSEARHSSETRLQAAVVRTSKQDDVDPYFDVPCTD</sequence>
<proteinExistence type="predicted"/>
<reference evidence="2 3" key="1">
    <citation type="submission" date="2015-08" db="EMBL/GenBank/DDBJ databases">
        <authorList>
            <person name="Babu N.S."/>
            <person name="Beckwith C.J."/>
            <person name="Beseler K.G."/>
            <person name="Brison A."/>
            <person name="Carone J.V."/>
            <person name="Caskin T.P."/>
            <person name="Diamond M."/>
            <person name="Durham M.E."/>
            <person name="Foxe J.M."/>
            <person name="Go M."/>
            <person name="Henderson B.A."/>
            <person name="Jones I.B."/>
            <person name="McGettigan J.A."/>
            <person name="Micheletti S.J."/>
            <person name="Nasrallah M.E."/>
            <person name="Ortiz D."/>
            <person name="Piller C.R."/>
            <person name="Privatt S.R."/>
            <person name="Schneider S.L."/>
            <person name="Sharp S."/>
            <person name="Smith T.C."/>
            <person name="Stanton J.D."/>
            <person name="Ullery H.E."/>
            <person name="Wilson R.J."/>
            <person name="Serrano M.G."/>
            <person name="Buck G."/>
            <person name="Lee V."/>
            <person name="Wang Y."/>
            <person name="Carvalho R."/>
            <person name="Voegtly L."/>
            <person name="Shi R."/>
            <person name="Duckworth R."/>
            <person name="Johnson A."/>
            <person name="Loviza R."/>
            <person name="Walstead R."/>
            <person name="Shah Z."/>
            <person name="Kiflezghi M."/>
            <person name="Wade K."/>
            <person name="Ball S.L."/>
            <person name="Bradley K.W."/>
            <person name="Asai D.J."/>
            <person name="Bowman C.A."/>
            <person name="Russell D.A."/>
            <person name="Pope W.H."/>
            <person name="Jacobs-Sera D."/>
            <person name="Hendrix R.W."/>
            <person name="Hatfull G.F."/>
        </authorList>
    </citation>
    <scope>NUCLEOTIDE SEQUENCE [LARGE SCALE GENOMIC DNA]</scope>
    <source>
        <strain evidence="2 3">DSM 27648</strain>
    </source>
</reference>
<accession>A0A0K1PL99</accession>
<dbReference type="AlphaFoldDB" id="A0A0K1PL99"/>
<feature type="region of interest" description="Disordered" evidence="1">
    <location>
        <begin position="1"/>
        <end position="74"/>
    </location>
</feature>
<dbReference type="KEGG" id="llu:AKJ09_00959"/>
<evidence type="ECO:0000313" key="3">
    <source>
        <dbReference type="Proteomes" id="UP000064967"/>
    </source>
</evidence>
<organism evidence="2 3">
    <name type="scientific">Labilithrix luteola</name>
    <dbReference type="NCBI Taxonomy" id="1391654"/>
    <lineage>
        <taxon>Bacteria</taxon>
        <taxon>Pseudomonadati</taxon>
        <taxon>Myxococcota</taxon>
        <taxon>Polyangia</taxon>
        <taxon>Polyangiales</taxon>
        <taxon>Labilitrichaceae</taxon>
        <taxon>Labilithrix</taxon>
    </lineage>
</organism>
<name>A0A0K1PL99_9BACT</name>
<dbReference type="Proteomes" id="UP000064967">
    <property type="component" value="Chromosome"/>
</dbReference>
<protein>
    <submittedName>
        <fullName evidence="2">Uncharacterized protein</fullName>
    </submittedName>
</protein>
<evidence type="ECO:0000256" key="1">
    <source>
        <dbReference type="SAM" id="MobiDB-lite"/>
    </source>
</evidence>